<accession>A0ABZ1RU36</accession>
<keyword evidence="6" id="KW-1185">Reference proteome</keyword>
<gene>
    <name evidence="5" type="ORF">OHU17_33430</name>
</gene>
<reference evidence="5" key="1">
    <citation type="submission" date="2022-10" db="EMBL/GenBank/DDBJ databases">
        <title>The complete genomes of actinobacterial strains from the NBC collection.</title>
        <authorList>
            <person name="Joergensen T.S."/>
            <person name="Alvarez Arevalo M."/>
            <person name="Sterndorff E.B."/>
            <person name="Faurdal D."/>
            <person name="Vuksanovic O."/>
            <person name="Mourched A.-S."/>
            <person name="Charusanti P."/>
            <person name="Shaw S."/>
            <person name="Blin K."/>
            <person name="Weber T."/>
        </authorList>
    </citation>
    <scope>NUCLEOTIDE SEQUENCE</scope>
    <source>
        <strain evidence="5">NBC_00283</strain>
    </source>
</reference>
<feature type="signal peptide" evidence="3">
    <location>
        <begin position="1"/>
        <end position="29"/>
    </location>
</feature>
<dbReference type="Gene3D" id="2.130.10.130">
    <property type="entry name" value="Integrin alpha, N-terminal"/>
    <property type="match status" value="2"/>
</dbReference>
<evidence type="ECO:0000256" key="2">
    <source>
        <dbReference type="SAM" id="MobiDB-lite"/>
    </source>
</evidence>
<feature type="chain" id="PRO_5047156875" evidence="3">
    <location>
        <begin position="30"/>
        <end position="434"/>
    </location>
</feature>
<dbReference type="EMBL" id="CP108057">
    <property type="protein sequence ID" value="WUO50352.1"/>
    <property type="molecule type" value="Genomic_DNA"/>
</dbReference>
<dbReference type="Pfam" id="PF13517">
    <property type="entry name" value="FG-GAP_3"/>
    <property type="match status" value="2"/>
</dbReference>
<dbReference type="Gene3D" id="2.70.70.10">
    <property type="entry name" value="Glucose Permease (Domain IIA)"/>
    <property type="match status" value="1"/>
</dbReference>
<dbReference type="SUPFAM" id="SSF51261">
    <property type="entry name" value="Duplicated hybrid motif"/>
    <property type="match status" value="1"/>
</dbReference>
<sequence length="434" mass="44525">MPKRTLPFATVAAAAAVVASVVCLPTAQAAGRPDFQLPAPCGETWGASTYPKHQPAYSVDLNYYPEDTGRPVVASAAGTVTVADSAGGWAGTHVRIDHGGGWTTHYAHLSSTAVTPGATVAAGQMIGRVGNTGNSTGSHLHFEQTLNGVGQPAVFDGTAYSYSDRNITSNNCGSPEPASPAPVSSVGDLTGDGKPDLLARASTGAKTLWLYPGLGNGKFGDRIDNGGWGSINQVSGVGDITGDGRSDVLAVEKSSGKLWVYPGQTDGHLGARVDNGVGWNSMRISGAQDLNGDGKGDLLAMETETGNLYLYPGLSNGHFGERVQIGTNWDSMSVAVGAGDLTGDGRNDVVAVEEESGKLLVYPGLGDGKLGARIEAGTGWGVMSSVSGSGDYTGDGKNDIVARQNDGRLYVYPGTGDGKFGPRIDNGAGWNFDN</sequence>
<evidence type="ECO:0000313" key="6">
    <source>
        <dbReference type="Proteomes" id="UP001432075"/>
    </source>
</evidence>
<name>A0ABZ1RU36_9ACTN</name>
<evidence type="ECO:0000256" key="3">
    <source>
        <dbReference type="SAM" id="SignalP"/>
    </source>
</evidence>
<evidence type="ECO:0000256" key="1">
    <source>
        <dbReference type="ARBA" id="ARBA00022729"/>
    </source>
</evidence>
<dbReference type="InterPro" id="IPR011055">
    <property type="entry name" value="Dup_hybrid_motif"/>
</dbReference>
<keyword evidence="1 3" id="KW-0732">Signal</keyword>
<dbReference type="Proteomes" id="UP001432075">
    <property type="component" value="Chromosome"/>
</dbReference>
<dbReference type="InterPro" id="IPR013517">
    <property type="entry name" value="FG-GAP"/>
</dbReference>
<evidence type="ECO:0000313" key="5">
    <source>
        <dbReference type="EMBL" id="WUO50352.1"/>
    </source>
</evidence>
<feature type="region of interest" description="Disordered" evidence="2">
    <location>
        <begin position="166"/>
        <end position="197"/>
    </location>
</feature>
<dbReference type="PANTHER" id="PTHR44103">
    <property type="entry name" value="PROPROTEIN CONVERTASE P"/>
    <property type="match status" value="1"/>
</dbReference>
<dbReference type="InterPro" id="IPR028994">
    <property type="entry name" value="Integrin_alpha_N"/>
</dbReference>
<evidence type="ECO:0000259" key="4">
    <source>
        <dbReference type="Pfam" id="PF01551"/>
    </source>
</evidence>
<dbReference type="RefSeq" id="WP_190032861.1">
    <property type="nucleotide sequence ID" value="NZ_BMVE01000021.1"/>
</dbReference>
<dbReference type="InterPro" id="IPR016047">
    <property type="entry name" value="M23ase_b-sheet_dom"/>
</dbReference>
<dbReference type="PANTHER" id="PTHR44103:SF1">
    <property type="entry name" value="PROPROTEIN CONVERTASE P"/>
    <property type="match status" value="1"/>
</dbReference>
<dbReference type="SUPFAM" id="SSF69318">
    <property type="entry name" value="Integrin alpha N-terminal domain"/>
    <property type="match status" value="1"/>
</dbReference>
<feature type="domain" description="M23ase beta-sheet core" evidence="4">
    <location>
        <begin position="67"/>
        <end position="148"/>
    </location>
</feature>
<proteinExistence type="predicted"/>
<dbReference type="CDD" id="cd12797">
    <property type="entry name" value="M23_peptidase"/>
    <property type="match status" value="1"/>
</dbReference>
<dbReference type="Pfam" id="PF01551">
    <property type="entry name" value="Peptidase_M23"/>
    <property type="match status" value="1"/>
</dbReference>
<protein>
    <submittedName>
        <fullName evidence="5">VCBS repeat domain-containing M23 family metallopeptidase</fullName>
    </submittedName>
</protein>
<organism evidence="5 6">
    <name type="scientific">Streptomyces goshikiensis</name>
    <dbReference type="NCBI Taxonomy" id="1942"/>
    <lineage>
        <taxon>Bacteria</taxon>
        <taxon>Bacillati</taxon>
        <taxon>Actinomycetota</taxon>
        <taxon>Actinomycetes</taxon>
        <taxon>Kitasatosporales</taxon>
        <taxon>Streptomycetaceae</taxon>
        <taxon>Streptomyces</taxon>
    </lineage>
</organism>